<dbReference type="AlphaFoldDB" id="A0AA46NMB7"/>
<dbReference type="RefSeq" id="WP_263514090.1">
    <property type="nucleotide sequence ID" value="NZ_CP099556.1"/>
</dbReference>
<evidence type="ECO:0000313" key="4">
    <source>
        <dbReference type="Proteomes" id="UP001164100"/>
    </source>
</evidence>
<proteinExistence type="predicted"/>
<dbReference type="SUPFAM" id="SSF53756">
    <property type="entry name" value="UDP-Glycosyltransferase/glycogen phosphorylase"/>
    <property type="match status" value="1"/>
</dbReference>
<feature type="domain" description="Glycosyltransferase subfamily 4-like N-terminal" evidence="2">
    <location>
        <begin position="13"/>
        <end position="174"/>
    </location>
</feature>
<dbReference type="EMBL" id="CP099556">
    <property type="protein sequence ID" value="UYF42476.1"/>
    <property type="molecule type" value="Genomic_DNA"/>
</dbReference>
<evidence type="ECO:0000259" key="2">
    <source>
        <dbReference type="Pfam" id="PF13439"/>
    </source>
</evidence>
<evidence type="ECO:0000313" key="3">
    <source>
        <dbReference type="EMBL" id="UYF42476.1"/>
    </source>
</evidence>
<dbReference type="Pfam" id="PF00534">
    <property type="entry name" value="Glycos_transf_1"/>
    <property type="match status" value="1"/>
</dbReference>
<feature type="domain" description="Glycosyl transferase family 1" evidence="1">
    <location>
        <begin position="182"/>
        <end position="344"/>
    </location>
</feature>
<evidence type="ECO:0000259" key="1">
    <source>
        <dbReference type="Pfam" id="PF00534"/>
    </source>
</evidence>
<dbReference type="GO" id="GO:0016757">
    <property type="term" value="F:glycosyltransferase activity"/>
    <property type="evidence" value="ECO:0007669"/>
    <property type="project" value="UniProtKB-KW"/>
</dbReference>
<name>A0AA46NMB7_9BACT</name>
<dbReference type="PANTHER" id="PTHR12526">
    <property type="entry name" value="GLYCOSYLTRANSFERASE"/>
    <property type="match status" value="1"/>
</dbReference>
<sequence length="368" mass="42266">MTKLLLSIRSLDIGGAERQFIELVKRIDKSKFDVTVCTMYGGVQEDIVKNIDDIKYYNLQKTGRYDFYKFYKNYSMLLQKINPDVIYSFLGEMNLFSHWCKQKHTKIIWGFRASNMDLSQYGKVAQIIFWLQKKLSSRVDKIIANSNASIDFHKQNGFDMGSSVVIPNGVDTDRFQRDETKREEFRKKYNLKQSDIAVGIVARIDYMKGYLVFSQTAKKLIERYDNLYFFSVGGGDEKIKKECELVLGNTNRFIWLGNQKNVENFYSGFDISSSSSSFGEGFSNSIAEAMSCECACVVTDVGDSAMIVGEFGGVVEANSVDSLYLELEKMVQSDYKEFGKRSRQRIIDNFSIEKMVKNTEKEIVKCVE</sequence>
<dbReference type="EC" id="2.4.-.-" evidence="3"/>
<dbReference type="Pfam" id="PF13439">
    <property type="entry name" value="Glyco_transf_4"/>
    <property type="match status" value="1"/>
</dbReference>
<accession>A0AA46NMB7</accession>
<keyword evidence="3" id="KW-0808">Transferase</keyword>
<gene>
    <name evidence="3" type="ORF">NGX11_06090</name>
</gene>
<dbReference type="InterPro" id="IPR028098">
    <property type="entry name" value="Glyco_trans_4-like_N"/>
</dbReference>
<reference evidence="3" key="1">
    <citation type="journal article" date="2022" name="Front. Microbiol.">
        <title>Species classification and novel plasmid identifications in Arcobacter cryaerophilus and Arcobacter cryaerophilus-like organisms.</title>
        <authorList>
            <person name="Zhou G."/>
            <person name="Wang M."/>
            <person name="Wang H."/>
            <person name="Chen X."/>
            <person name="Gu Y."/>
            <person name="Shao Z."/>
            <person name="Zhang J."/>
            <person name="Zhang M."/>
        </authorList>
    </citation>
    <scope>NUCLEOTIDE SEQUENCE</scope>
    <source>
        <strain evidence="3">ICDCAC48</strain>
    </source>
</reference>
<dbReference type="Gene3D" id="3.40.50.2000">
    <property type="entry name" value="Glycogen Phosphorylase B"/>
    <property type="match status" value="2"/>
</dbReference>
<keyword evidence="3" id="KW-0328">Glycosyltransferase</keyword>
<dbReference type="Proteomes" id="UP001164100">
    <property type="component" value="Chromosome"/>
</dbReference>
<dbReference type="InterPro" id="IPR001296">
    <property type="entry name" value="Glyco_trans_1"/>
</dbReference>
<protein>
    <submittedName>
        <fullName evidence="3">Glycosyltransferase</fullName>
        <ecNumber evidence="3">2.4.-.-</ecNumber>
    </submittedName>
</protein>
<organism evidence="3 4">
    <name type="scientific">Aliarcobacter cryaerophilus</name>
    <dbReference type="NCBI Taxonomy" id="28198"/>
    <lineage>
        <taxon>Bacteria</taxon>
        <taxon>Pseudomonadati</taxon>
        <taxon>Campylobacterota</taxon>
        <taxon>Epsilonproteobacteria</taxon>
        <taxon>Campylobacterales</taxon>
        <taxon>Arcobacteraceae</taxon>
        <taxon>Aliarcobacter</taxon>
    </lineage>
</organism>